<dbReference type="SMART" id="SM00355">
    <property type="entry name" value="ZnF_C2H2"/>
    <property type="match status" value="7"/>
</dbReference>
<protein>
    <recommendedName>
        <fullName evidence="13">C2H2-type domain-containing protein</fullName>
    </recommendedName>
</protein>
<dbReference type="Pfam" id="PF13465">
    <property type="entry name" value="zf-H2C2_2"/>
    <property type="match status" value="1"/>
</dbReference>
<evidence type="ECO:0000256" key="4">
    <source>
        <dbReference type="ARBA" id="ARBA00022737"/>
    </source>
</evidence>
<keyword evidence="5 11" id="KW-0863">Zinc-finger</keyword>
<dbReference type="FunFam" id="3.30.160.60:FF:000072">
    <property type="entry name" value="zinc finger protein 143 isoform X1"/>
    <property type="match status" value="1"/>
</dbReference>
<feature type="region of interest" description="Disordered" evidence="12">
    <location>
        <begin position="21"/>
        <end position="93"/>
    </location>
</feature>
<evidence type="ECO:0000256" key="10">
    <source>
        <dbReference type="ARBA" id="ARBA00023242"/>
    </source>
</evidence>
<evidence type="ECO:0000256" key="2">
    <source>
        <dbReference type="ARBA" id="ARBA00006991"/>
    </source>
</evidence>
<accession>A0A3Q3WH12</accession>
<feature type="domain" description="C2H2-type" evidence="13">
    <location>
        <begin position="238"/>
        <end position="265"/>
    </location>
</feature>
<name>A0A3Q3WH12_MOLML</name>
<dbReference type="PANTHER" id="PTHR14003">
    <property type="entry name" value="TRANSCRIPTIONAL REPRESSOR PROTEIN YY"/>
    <property type="match status" value="1"/>
</dbReference>
<keyword evidence="8" id="KW-0238">DNA-binding</keyword>
<comment type="similarity">
    <text evidence="2">Belongs to the krueppel C2H2-type zinc-finger protein family.</text>
</comment>
<evidence type="ECO:0000256" key="12">
    <source>
        <dbReference type="SAM" id="MobiDB-lite"/>
    </source>
</evidence>
<feature type="region of interest" description="Disordered" evidence="12">
    <location>
        <begin position="149"/>
        <end position="171"/>
    </location>
</feature>
<dbReference type="GO" id="GO:0000785">
    <property type="term" value="C:chromatin"/>
    <property type="evidence" value="ECO:0007669"/>
    <property type="project" value="TreeGrafter"/>
</dbReference>
<dbReference type="PROSITE" id="PS50157">
    <property type="entry name" value="ZINC_FINGER_C2H2_2"/>
    <property type="match status" value="6"/>
</dbReference>
<evidence type="ECO:0000313" key="15">
    <source>
        <dbReference type="Proteomes" id="UP000261620"/>
    </source>
</evidence>
<dbReference type="PROSITE" id="PS00028">
    <property type="entry name" value="ZINC_FINGER_C2H2_1"/>
    <property type="match status" value="5"/>
</dbReference>
<evidence type="ECO:0000256" key="3">
    <source>
        <dbReference type="ARBA" id="ARBA00022723"/>
    </source>
</evidence>
<dbReference type="FunFam" id="3.30.160.60:FF:000690">
    <property type="entry name" value="Zinc finger protein 354C"/>
    <property type="match status" value="1"/>
</dbReference>
<keyword evidence="3" id="KW-0479">Metal-binding</keyword>
<keyword evidence="10" id="KW-0539">Nucleus</keyword>
<dbReference type="Ensembl" id="ENSMMOT00000008299.1">
    <property type="protein sequence ID" value="ENSMMOP00000008149.1"/>
    <property type="gene ID" value="ENSMMOG00000006323.1"/>
</dbReference>
<reference evidence="14" key="2">
    <citation type="submission" date="2025-09" db="UniProtKB">
        <authorList>
            <consortium name="Ensembl"/>
        </authorList>
    </citation>
    <scope>IDENTIFICATION</scope>
</reference>
<evidence type="ECO:0000256" key="7">
    <source>
        <dbReference type="ARBA" id="ARBA00023015"/>
    </source>
</evidence>
<evidence type="ECO:0000256" key="11">
    <source>
        <dbReference type="PROSITE-ProRule" id="PRU00042"/>
    </source>
</evidence>
<proteinExistence type="inferred from homology"/>
<dbReference type="FunFam" id="3.30.160.60:FF:000634">
    <property type="entry name" value="Zinc finger X-chromosomal protein"/>
    <property type="match status" value="1"/>
</dbReference>
<feature type="domain" description="C2H2-type" evidence="13">
    <location>
        <begin position="210"/>
        <end position="237"/>
    </location>
</feature>
<dbReference type="GO" id="GO:0031519">
    <property type="term" value="C:PcG protein complex"/>
    <property type="evidence" value="ECO:0007669"/>
    <property type="project" value="TreeGrafter"/>
</dbReference>
<feature type="compositionally biased region" description="Basic and acidic residues" evidence="12">
    <location>
        <begin position="58"/>
        <end position="67"/>
    </location>
</feature>
<feature type="compositionally biased region" description="Polar residues" evidence="12">
    <location>
        <begin position="151"/>
        <end position="171"/>
    </location>
</feature>
<reference evidence="14" key="1">
    <citation type="submission" date="2025-08" db="UniProtKB">
        <authorList>
            <consortium name="Ensembl"/>
        </authorList>
    </citation>
    <scope>IDENTIFICATION</scope>
</reference>
<dbReference type="Proteomes" id="UP000261620">
    <property type="component" value="Unplaced"/>
</dbReference>
<dbReference type="GO" id="GO:0005667">
    <property type="term" value="C:transcription regulator complex"/>
    <property type="evidence" value="ECO:0007669"/>
    <property type="project" value="TreeGrafter"/>
</dbReference>
<feature type="domain" description="C2H2-type" evidence="13">
    <location>
        <begin position="266"/>
        <end position="293"/>
    </location>
</feature>
<keyword evidence="6" id="KW-0862">Zinc</keyword>
<comment type="subcellular location">
    <subcellularLocation>
        <location evidence="1">Nucleus</location>
    </subcellularLocation>
</comment>
<feature type="compositionally biased region" description="Basic and acidic residues" evidence="12">
    <location>
        <begin position="33"/>
        <end position="42"/>
    </location>
</feature>
<dbReference type="InterPro" id="IPR013087">
    <property type="entry name" value="Znf_C2H2_type"/>
</dbReference>
<dbReference type="Gene3D" id="3.30.160.60">
    <property type="entry name" value="Classic Zinc Finger"/>
    <property type="match status" value="7"/>
</dbReference>
<dbReference type="GO" id="GO:0000981">
    <property type="term" value="F:DNA-binding transcription factor activity, RNA polymerase II-specific"/>
    <property type="evidence" value="ECO:0007669"/>
    <property type="project" value="TreeGrafter"/>
</dbReference>
<dbReference type="Pfam" id="PF13912">
    <property type="entry name" value="zf-C2H2_6"/>
    <property type="match status" value="1"/>
</dbReference>
<evidence type="ECO:0000256" key="8">
    <source>
        <dbReference type="ARBA" id="ARBA00023125"/>
    </source>
</evidence>
<dbReference type="SUPFAM" id="SSF57667">
    <property type="entry name" value="beta-beta-alpha zinc fingers"/>
    <property type="match status" value="4"/>
</dbReference>
<feature type="domain" description="C2H2-type" evidence="13">
    <location>
        <begin position="294"/>
        <end position="321"/>
    </location>
</feature>
<sequence>MSEKLSFRLQEADVIKLTFSPVTLKSEAEDEEKFQRSQDCGDPKPAQNPGGHSQPDTDSTKDSKSECNSKNQSLSGSKLGRRSRQISNPKTYTRSNTEEAFSCSFCRDTFTQQAHLTEHMELHTGGKQYSSILCGKSFTWPYQLNHHQHVGHQSSELPQHQTRGSKHSGSANSQALLDMGCNPGKISVSSFNHEGDQGKQNVSQKPLKPLSCSVCSRKYSSKSSLRNHMRLHSEGKYVTCSVCKKKFPSRGELDKHMRIHTGEKPFKCSICDKAFIQNSSLTVHMRGHTGEKPFSCSLCEKSYAVKSTLRMHMRKHTGEKPYSCKVCGRSFVRGTILKTHKCQRKAATEMKLLS</sequence>
<evidence type="ECO:0000256" key="1">
    <source>
        <dbReference type="ARBA" id="ARBA00004123"/>
    </source>
</evidence>
<evidence type="ECO:0000313" key="14">
    <source>
        <dbReference type="Ensembl" id="ENSMMOP00000008149.1"/>
    </source>
</evidence>
<dbReference type="Pfam" id="PF00096">
    <property type="entry name" value="zf-C2H2"/>
    <property type="match status" value="2"/>
</dbReference>
<evidence type="ECO:0000256" key="5">
    <source>
        <dbReference type="ARBA" id="ARBA00022771"/>
    </source>
</evidence>
<evidence type="ECO:0000259" key="13">
    <source>
        <dbReference type="PROSITE" id="PS50157"/>
    </source>
</evidence>
<keyword evidence="4" id="KW-0677">Repeat</keyword>
<dbReference type="FunFam" id="3.30.160.60:FF:000065">
    <property type="entry name" value="B-cell CLL/lymphoma 6, member B"/>
    <property type="match status" value="1"/>
</dbReference>
<keyword evidence="15" id="KW-1185">Reference proteome</keyword>
<feature type="domain" description="C2H2-type" evidence="13">
    <location>
        <begin position="322"/>
        <end position="341"/>
    </location>
</feature>
<dbReference type="GO" id="GO:0008270">
    <property type="term" value="F:zinc ion binding"/>
    <property type="evidence" value="ECO:0007669"/>
    <property type="project" value="UniProtKB-KW"/>
</dbReference>
<dbReference type="PANTHER" id="PTHR14003:SF23">
    <property type="entry name" value="ZINC FINGER PROTEIN 143"/>
    <property type="match status" value="1"/>
</dbReference>
<keyword evidence="7" id="KW-0805">Transcription regulation</keyword>
<dbReference type="FunFam" id="3.30.160.60:FF:001480">
    <property type="entry name" value="Si:cabz01071911.3"/>
    <property type="match status" value="1"/>
</dbReference>
<dbReference type="InterPro" id="IPR036236">
    <property type="entry name" value="Znf_C2H2_sf"/>
</dbReference>
<evidence type="ECO:0000256" key="9">
    <source>
        <dbReference type="ARBA" id="ARBA00023163"/>
    </source>
</evidence>
<keyword evidence="9" id="KW-0804">Transcription</keyword>
<organism evidence="14 15">
    <name type="scientific">Mola mola</name>
    <name type="common">Ocean sunfish</name>
    <name type="synonym">Tetraodon mola</name>
    <dbReference type="NCBI Taxonomy" id="94237"/>
    <lineage>
        <taxon>Eukaryota</taxon>
        <taxon>Metazoa</taxon>
        <taxon>Chordata</taxon>
        <taxon>Craniata</taxon>
        <taxon>Vertebrata</taxon>
        <taxon>Euteleostomi</taxon>
        <taxon>Actinopterygii</taxon>
        <taxon>Neopterygii</taxon>
        <taxon>Teleostei</taxon>
        <taxon>Neoteleostei</taxon>
        <taxon>Acanthomorphata</taxon>
        <taxon>Eupercaria</taxon>
        <taxon>Tetraodontiformes</taxon>
        <taxon>Molidae</taxon>
        <taxon>Mola</taxon>
    </lineage>
</organism>
<dbReference type="AlphaFoldDB" id="A0A3Q3WH12"/>
<dbReference type="GO" id="GO:0000978">
    <property type="term" value="F:RNA polymerase II cis-regulatory region sequence-specific DNA binding"/>
    <property type="evidence" value="ECO:0007669"/>
    <property type="project" value="TreeGrafter"/>
</dbReference>
<evidence type="ECO:0000256" key="6">
    <source>
        <dbReference type="ARBA" id="ARBA00022833"/>
    </source>
</evidence>
<feature type="domain" description="C2H2-type" evidence="13">
    <location>
        <begin position="101"/>
        <end position="128"/>
    </location>
</feature>